<evidence type="ECO:0000256" key="1">
    <source>
        <dbReference type="ARBA" id="ARBA00005417"/>
    </source>
</evidence>
<comment type="similarity">
    <text evidence="1">Belongs to the ABC transporter superfamily.</text>
</comment>
<dbReference type="KEGG" id="apr:Apre_0501"/>
<accession>C7RGD7</accession>
<dbReference type="STRING" id="525919.Apre_0501"/>
<name>C7RGD7_ANAPD</name>
<sequence length="223" mass="25038">MKAIAINDLSFAYRKENVIKSCNLEVESGELVLIIGGNGSGKSTLVKLMLGELEPDKGSIKILGKDIAKYKSYKKIGYVPQVNVVNKIAFPITCLELVALNLYEDFGFIKIPKKVHYDKARDILIKMGMEEFINTPVNELSGGLAQRAMIAKAMINMPELLILDEPTAGVDKENKEMFFKTLKKLQEDLGITIVMITHELKEMEDIQMTKTQYRMSEGRLSLC</sequence>
<evidence type="ECO:0000313" key="6">
    <source>
        <dbReference type="EMBL" id="ACV28548.1"/>
    </source>
</evidence>
<dbReference type="Pfam" id="PF00005">
    <property type="entry name" value="ABC_tran"/>
    <property type="match status" value="1"/>
</dbReference>
<dbReference type="PANTHER" id="PTHR42734:SF17">
    <property type="entry name" value="METAL TRANSPORT SYSTEM ATP-BINDING PROTEIN TM_0124-RELATED"/>
    <property type="match status" value="1"/>
</dbReference>
<keyword evidence="7" id="KW-1185">Reference proteome</keyword>
<dbReference type="PROSITE" id="PS50893">
    <property type="entry name" value="ABC_TRANSPORTER_2"/>
    <property type="match status" value="1"/>
</dbReference>
<evidence type="ECO:0000259" key="5">
    <source>
        <dbReference type="PROSITE" id="PS50893"/>
    </source>
</evidence>
<dbReference type="InterPro" id="IPR003593">
    <property type="entry name" value="AAA+_ATPase"/>
</dbReference>
<evidence type="ECO:0000256" key="2">
    <source>
        <dbReference type="ARBA" id="ARBA00022448"/>
    </source>
</evidence>
<dbReference type="InterPro" id="IPR003439">
    <property type="entry name" value="ABC_transporter-like_ATP-bd"/>
</dbReference>
<dbReference type="SMART" id="SM00382">
    <property type="entry name" value="AAA"/>
    <property type="match status" value="1"/>
</dbReference>
<feature type="domain" description="ABC transporter" evidence="5">
    <location>
        <begin position="4"/>
        <end position="222"/>
    </location>
</feature>
<evidence type="ECO:0000256" key="4">
    <source>
        <dbReference type="ARBA" id="ARBA00022840"/>
    </source>
</evidence>
<dbReference type="InterPro" id="IPR050153">
    <property type="entry name" value="Metal_Ion_Import_ABC"/>
</dbReference>
<dbReference type="GO" id="GO:0016887">
    <property type="term" value="F:ATP hydrolysis activity"/>
    <property type="evidence" value="ECO:0007669"/>
    <property type="project" value="InterPro"/>
</dbReference>
<dbReference type="RefSeq" id="WP_015777459.1">
    <property type="nucleotide sequence ID" value="NC_013171.1"/>
</dbReference>
<evidence type="ECO:0000256" key="3">
    <source>
        <dbReference type="ARBA" id="ARBA00022741"/>
    </source>
</evidence>
<keyword evidence="3" id="KW-0547">Nucleotide-binding</keyword>
<dbReference type="PANTHER" id="PTHR42734">
    <property type="entry name" value="METAL TRANSPORT SYSTEM ATP-BINDING PROTEIN TM_0124-RELATED"/>
    <property type="match status" value="1"/>
</dbReference>
<dbReference type="SUPFAM" id="SSF52540">
    <property type="entry name" value="P-loop containing nucleoside triphosphate hydrolases"/>
    <property type="match status" value="1"/>
</dbReference>
<dbReference type="Proteomes" id="UP000002294">
    <property type="component" value="Chromosome"/>
</dbReference>
<reference evidence="6 7" key="1">
    <citation type="journal article" date="2009" name="Stand. Genomic Sci.">
        <title>Complete genome sequence of Anaerococcus prevotii type strain (PC1).</title>
        <authorList>
            <person name="Labutti K."/>
            <person name="Pukall R."/>
            <person name="Steenblock K."/>
            <person name="Glavina Del Rio T."/>
            <person name="Tice H."/>
            <person name="Copeland A."/>
            <person name="Cheng J.F."/>
            <person name="Lucas S."/>
            <person name="Chen F."/>
            <person name="Nolan M."/>
            <person name="Bruce D."/>
            <person name="Goodwin L."/>
            <person name="Pitluck S."/>
            <person name="Ivanova N."/>
            <person name="Mavromatis K."/>
            <person name="Ovchinnikova G."/>
            <person name="Pati A."/>
            <person name="Chen A."/>
            <person name="Palaniappan K."/>
            <person name="Land M."/>
            <person name="Hauser L."/>
            <person name="Chang Y.J."/>
            <person name="Jeffries C.D."/>
            <person name="Chain P."/>
            <person name="Saunders E."/>
            <person name="Brettin T."/>
            <person name="Detter J.C."/>
            <person name="Han C."/>
            <person name="Goker M."/>
            <person name="Bristow J."/>
            <person name="Eisen J.A."/>
            <person name="Markowitz V."/>
            <person name="Hugenholtz P."/>
            <person name="Kyrpides N.C."/>
            <person name="Klenk H.P."/>
            <person name="Lapidus A."/>
        </authorList>
    </citation>
    <scope>NUCLEOTIDE SEQUENCE [LARGE SCALE GENOMIC DNA]</scope>
    <source>
        <strain evidence="7">ATCC 9321 / DSM 20548 / JCM 6508 / NCTC 11806 / PC1</strain>
    </source>
</reference>
<protein>
    <submittedName>
        <fullName evidence="6">ABC transporter related</fullName>
    </submittedName>
</protein>
<dbReference type="OrthoDB" id="9806726at2"/>
<dbReference type="eggNOG" id="COG1121">
    <property type="taxonomic scope" value="Bacteria"/>
</dbReference>
<dbReference type="EMBL" id="CP001708">
    <property type="protein sequence ID" value="ACV28548.1"/>
    <property type="molecule type" value="Genomic_DNA"/>
</dbReference>
<proteinExistence type="inferred from homology"/>
<dbReference type="AlphaFoldDB" id="C7RGD7"/>
<dbReference type="Gene3D" id="3.40.50.300">
    <property type="entry name" value="P-loop containing nucleotide triphosphate hydrolases"/>
    <property type="match status" value="1"/>
</dbReference>
<evidence type="ECO:0000313" key="7">
    <source>
        <dbReference type="Proteomes" id="UP000002294"/>
    </source>
</evidence>
<dbReference type="InterPro" id="IPR027417">
    <property type="entry name" value="P-loop_NTPase"/>
</dbReference>
<organism evidence="6 7">
    <name type="scientific">Anaerococcus prevotii (strain ATCC 9321 / DSM 20548 / JCM 6508 / NCTC 11806 / PC1)</name>
    <name type="common">Peptostreptococcus prevotii</name>
    <name type="synonym">Peptococcus prevotii</name>
    <dbReference type="NCBI Taxonomy" id="525919"/>
    <lineage>
        <taxon>Bacteria</taxon>
        <taxon>Bacillati</taxon>
        <taxon>Bacillota</taxon>
        <taxon>Tissierellia</taxon>
        <taxon>Tissierellales</taxon>
        <taxon>Peptoniphilaceae</taxon>
        <taxon>Anaerococcus</taxon>
    </lineage>
</organism>
<keyword evidence="4" id="KW-0067">ATP-binding</keyword>
<keyword evidence="2" id="KW-0813">Transport</keyword>
<gene>
    <name evidence="6" type="ordered locus">Apre_0501</name>
</gene>
<dbReference type="GO" id="GO:0005524">
    <property type="term" value="F:ATP binding"/>
    <property type="evidence" value="ECO:0007669"/>
    <property type="project" value="UniProtKB-KW"/>
</dbReference>
<dbReference type="HOGENOM" id="CLU_000604_1_11_9"/>